<protein>
    <submittedName>
        <fullName evidence="2">Uncharacterized protein</fullName>
    </submittedName>
</protein>
<proteinExistence type="predicted"/>
<name>A0A7S9XGK1_9VIRU</name>
<evidence type="ECO:0000313" key="2">
    <source>
        <dbReference type="EMBL" id="QPI16152.1"/>
    </source>
</evidence>
<sequence length="96" mass="11060">MAEKIKRDYNILALEGITDQDYVNDFGLPQELANTPGINKWMIQDTYDKNIEAEYRKAIKNGRTEEEANKFAKQVASKGRREAQKAVHKVQKARGY</sequence>
<evidence type="ECO:0000256" key="1">
    <source>
        <dbReference type="SAM" id="MobiDB-lite"/>
    </source>
</evidence>
<accession>A0A7S9XGK1</accession>
<feature type="region of interest" description="Disordered" evidence="1">
    <location>
        <begin position="68"/>
        <end position="96"/>
    </location>
</feature>
<gene>
    <name evidence="2" type="ORF">NIOZUU157_00032</name>
</gene>
<dbReference type="EMBL" id="MW030535">
    <property type="protein sequence ID" value="QPI16152.1"/>
    <property type="molecule type" value="Genomic_DNA"/>
</dbReference>
<reference evidence="2" key="1">
    <citation type="submission" date="2020-08" db="EMBL/GenBank/DDBJ databases">
        <title>Bridging the membrane lipid divide: bacteria of the FCB group superphylum have the potential to synthesize archaeal ether lipids.</title>
        <authorList>
            <person name="Villanueva L."/>
            <person name="von Meijenfeldt F.A.B."/>
            <person name="Westbye A.B."/>
            <person name="Yadav S."/>
            <person name="Hopmans E.C."/>
            <person name="Dutilh B.E."/>
            <person name="Sinninghe Damste J.S."/>
        </authorList>
    </citation>
    <scope>NUCLEOTIDE SEQUENCE</scope>
    <source>
        <strain evidence="2">NIOZ-UU157</strain>
    </source>
</reference>
<feature type="compositionally biased region" description="Basic residues" evidence="1">
    <location>
        <begin position="86"/>
        <end position="96"/>
    </location>
</feature>
<organism evidence="2">
    <name type="scientific">Virus NIOZ-UU157</name>
    <dbReference type="NCBI Taxonomy" id="2763269"/>
    <lineage>
        <taxon>Viruses</taxon>
    </lineage>
</organism>